<keyword evidence="3 6" id="KW-0472">Membrane</keyword>
<dbReference type="PANTHER" id="PTHR12080:SF134">
    <property type="entry name" value="CD48 ANTIGEN"/>
    <property type="match status" value="1"/>
</dbReference>
<feature type="compositionally biased region" description="Basic and acidic residues" evidence="5">
    <location>
        <begin position="510"/>
        <end position="519"/>
    </location>
</feature>
<dbReference type="Proteomes" id="UP001501920">
    <property type="component" value="Chromosome 6"/>
</dbReference>
<sequence>MVDMGKSRRALRIFVLFVLFSVGPIFCVEVAVETGKNHTFKSSASGKIETILWKFSKNKVVEFEGGDPMWYRFESRADLDTKTGDLTLKQLSKEDNGHYQSEIQVDGKLQYSDHVIKVMDAVPVPNVTCHANSTTATLRCTVDSSVQANLEWSGPNDDKKTEEIIVVPKQQAIYICTAQNALNKASREFSLADCNTDGSDGLLAGILAAVFVLIAGGAVTGVVLYRKKKNCGRNNIEEAGFDKNPNNTDEASVLLQETPAGFDKNPNNTDEASVLLQETPGFDKNPNNTDEASVLLQETPEINEKSDQALERDESDKSTDNHLERQESHLDKLPSQQNEDKKSQETILKTESEESNKPSEEEEQIPVNKVLTEGNQENTLKTDTEPQIQDAKGQSEEQSVAEEDKEKKEQYDPAMDERPNTSSFFNGEMSPPAEPTVLEETQSENKDNLSGSTEGMGQCVENGVGAGCYSEEKQESAGQNPEESPLAAANGPENPHTENNGNASSSIPDEDQRVKKESNQGRVGNTVKEIESRLWKPREIFSKETNQENGNI</sequence>
<evidence type="ECO:0000256" key="4">
    <source>
        <dbReference type="ARBA" id="ARBA00023180"/>
    </source>
</evidence>
<keyword evidence="6" id="KW-0812">Transmembrane</keyword>
<feature type="compositionally biased region" description="Basic and acidic residues" evidence="5">
    <location>
        <begin position="402"/>
        <end position="419"/>
    </location>
</feature>
<evidence type="ECO:0000313" key="9">
    <source>
        <dbReference type="Ensembl" id="ENSPNAP00000031500.2"/>
    </source>
</evidence>
<evidence type="ECO:0000256" key="1">
    <source>
        <dbReference type="ARBA" id="ARBA00004370"/>
    </source>
</evidence>
<reference evidence="9" key="3">
    <citation type="submission" date="2025-09" db="UniProtKB">
        <authorList>
            <consortium name="Ensembl"/>
        </authorList>
    </citation>
    <scope>IDENTIFICATION</scope>
</reference>
<dbReference type="GO" id="GO:0016020">
    <property type="term" value="C:membrane"/>
    <property type="evidence" value="ECO:0007669"/>
    <property type="project" value="UniProtKB-SubCell"/>
</dbReference>
<dbReference type="InterPro" id="IPR007110">
    <property type="entry name" value="Ig-like_dom"/>
</dbReference>
<reference evidence="9 10" key="1">
    <citation type="submission" date="2020-10" db="EMBL/GenBank/DDBJ databases">
        <title>Pygocentrus nattereri (red-bellied piranha) genome, fPygNat1, primary haplotype.</title>
        <authorList>
            <person name="Myers G."/>
            <person name="Meyer A."/>
            <person name="Karagic N."/>
            <person name="Pippel M."/>
            <person name="Winkler S."/>
            <person name="Tracey A."/>
            <person name="Wood J."/>
            <person name="Formenti G."/>
            <person name="Howe K."/>
            <person name="Fedrigo O."/>
            <person name="Jarvis E.D."/>
        </authorList>
    </citation>
    <scope>NUCLEOTIDE SEQUENCE [LARGE SCALE GENOMIC DNA]</scope>
</reference>
<feature type="domain" description="Ig-like" evidence="8">
    <location>
        <begin position="123"/>
        <end position="192"/>
    </location>
</feature>
<evidence type="ECO:0000256" key="5">
    <source>
        <dbReference type="SAM" id="MobiDB-lite"/>
    </source>
</evidence>
<comment type="subcellular location">
    <subcellularLocation>
        <location evidence="1">Membrane</location>
    </subcellularLocation>
</comment>
<feature type="chain" id="PRO_5043657965" description="Ig-like domain-containing protein" evidence="7">
    <location>
        <begin position="28"/>
        <end position="552"/>
    </location>
</feature>
<dbReference type="InterPro" id="IPR015631">
    <property type="entry name" value="CD2/SLAM_rcpt"/>
</dbReference>
<feature type="compositionally biased region" description="Polar residues" evidence="5">
    <location>
        <begin position="497"/>
        <end position="507"/>
    </location>
</feature>
<evidence type="ECO:0000256" key="7">
    <source>
        <dbReference type="SAM" id="SignalP"/>
    </source>
</evidence>
<dbReference type="Ensembl" id="ENSPNAT00000020536.2">
    <property type="protein sequence ID" value="ENSPNAP00000031500.2"/>
    <property type="gene ID" value="ENSPNAG00000018890.2"/>
</dbReference>
<dbReference type="PANTHER" id="PTHR12080">
    <property type="entry name" value="SIGNALING LYMPHOCYTIC ACTIVATION MOLECULE"/>
    <property type="match status" value="1"/>
</dbReference>
<evidence type="ECO:0000256" key="6">
    <source>
        <dbReference type="SAM" id="Phobius"/>
    </source>
</evidence>
<keyword evidence="2 7" id="KW-0732">Signal</keyword>
<keyword evidence="6" id="KW-1133">Transmembrane helix</keyword>
<evidence type="ECO:0000256" key="2">
    <source>
        <dbReference type="ARBA" id="ARBA00022729"/>
    </source>
</evidence>
<dbReference type="AlphaFoldDB" id="A0A3B4E6W2"/>
<dbReference type="InterPro" id="IPR036179">
    <property type="entry name" value="Ig-like_dom_sf"/>
</dbReference>
<evidence type="ECO:0000256" key="3">
    <source>
        <dbReference type="ARBA" id="ARBA00023136"/>
    </source>
</evidence>
<organism evidence="9 10">
    <name type="scientific">Pygocentrus nattereri</name>
    <name type="common">Red-bellied piranha</name>
    <dbReference type="NCBI Taxonomy" id="42514"/>
    <lineage>
        <taxon>Eukaryota</taxon>
        <taxon>Metazoa</taxon>
        <taxon>Chordata</taxon>
        <taxon>Craniata</taxon>
        <taxon>Vertebrata</taxon>
        <taxon>Euteleostomi</taxon>
        <taxon>Actinopterygii</taxon>
        <taxon>Neopterygii</taxon>
        <taxon>Teleostei</taxon>
        <taxon>Ostariophysi</taxon>
        <taxon>Characiformes</taxon>
        <taxon>Characoidei</taxon>
        <taxon>Pygocentrus</taxon>
    </lineage>
</organism>
<dbReference type="PROSITE" id="PS50835">
    <property type="entry name" value="IG_LIKE"/>
    <property type="match status" value="1"/>
</dbReference>
<evidence type="ECO:0000259" key="8">
    <source>
        <dbReference type="PROSITE" id="PS50835"/>
    </source>
</evidence>
<feature type="compositionally biased region" description="Polar residues" evidence="5">
    <location>
        <begin position="373"/>
        <end position="387"/>
    </location>
</feature>
<dbReference type="Gene3D" id="2.60.40.10">
    <property type="entry name" value="Immunoglobulins"/>
    <property type="match status" value="2"/>
</dbReference>
<feature type="compositionally biased region" description="Basic and acidic residues" evidence="5">
    <location>
        <begin position="528"/>
        <end position="546"/>
    </location>
</feature>
<keyword evidence="4" id="KW-0325">Glycoprotein</keyword>
<protein>
    <recommendedName>
        <fullName evidence="8">Ig-like domain-containing protein</fullName>
    </recommendedName>
</protein>
<keyword evidence="10" id="KW-1185">Reference proteome</keyword>
<dbReference type="STRING" id="42514.ENSPNAP00000031500"/>
<accession>A0A3B4E6W2</accession>
<feature type="transmembrane region" description="Helical" evidence="6">
    <location>
        <begin position="202"/>
        <end position="225"/>
    </location>
</feature>
<dbReference type="InterPro" id="IPR013783">
    <property type="entry name" value="Ig-like_fold"/>
</dbReference>
<name>A0A3B4E6W2_PYGNA</name>
<feature type="region of interest" description="Disordered" evidence="5">
    <location>
        <begin position="297"/>
        <end position="552"/>
    </location>
</feature>
<dbReference type="SUPFAM" id="SSF48726">
    <property type="entry name" value="Immunoglobulin"/>
    <property type="match status" value="1"/>
</dbReference>
<dbReference type="GeneTree" id="ENSGT01140000282724"/>
<evidence type="ECO:0000313" key="10">
    <source>
        <dbReference type="Proteomes" id="UP001501920"/>
    </source>
</evidence>
<reference evidence="9" key="2">
    <citation type="submission" date="2025-08" db="UniProtKB">
        <authorList>
            <consortium name="Ensembl"/>
        </authorList>
    </citation>
    <scope>IDENTIFICATION</scope>
</reference>
<feature type="signal peptide" evidence="7">
    <location>
        <begin position="1"/>
        <end position="27"/>
    </location>
</feature>
<feature type="compositionally biased region" description="Basic and acidic residues" evidence="5">
    <location>
        <begin position="302"/>
        <end position="359"/>
    </location>
</feature>
<proteinExistence type="predicted"/>